<evidence type="ECO:0000313" key="1">
    <source>
        <dbReference type="EMBL" id="KYH32038.1"/>
    </source>
</evidence>
<dbReference type="Proteomes" id="UP000075670">
    <property type="component" value="Unassembled WGS sequence"/>
</dbReference>
<accession>A0A151AWM6</accession>
<dbReference type="Pfam" id="PF10387">
    <property type="entry name" value="DUF2442"/>
    <property type="match status" value="1"/>
</dbReference>
<dbReference type="RefSeq" id="WP_062284403.1">
    <property type="nucleotide sequence ID" value="NZ_LTBC01000006.1"/>
</dbReference>
<protein>
    <recommendedName>
        <fullName evidence="3">DUF2442 domain-containing protein</fullName>
    </recommendedName>
</protein>
<proteinExistence type="predicted"/>
<evidence type="ECO:0008006" key="3">
    <source>
        <dbReference type="Google" id="ProtNLM"/>
    </source>
</evidence>
<dbReference type="Gene3D" id="3.30.2020.10">
    <property type="entry name" value="NE0471-like N-terminal domain"/>
    <property type="match status" value="1"/>
</dbReference>
<dbReference type="SUPFAM" id="SSF143880">
    <property type="entry name" value="NE0471 N-terminal domain-like"/>
    <property type="match status" value="1"/>
</dbReference>
<gene>
    <name evidence="1" type="ORF">MOMUL_19200</name>
</gene>
<name>A0A151AWM6_9FIRM</name>
<dbReference type="InterPro" id="IPR018841">
    <property type="entry name" value="DUF2442"/>
</dbReference>
<comment type="caution">
    <text evidence="1">The sequence shown here is derived from an EMBL/GenBank/DDBJ whole genome shotgun (WGS) entry which is preliminary data.</text>
</comment>
<sequence length="96" mass="10705">MPGESIESMGHEVRSAYPVGNHHLILEFETGEYRVVDIRPFIKGPVFEPLKDPAFFRQVKADPESRTVAWPNGADICPDVLYAESVPLELPKEIGA</sequence>
<reference evidence="1 2" key="1">
    <citation type="submission" date="2016-02" db="EMBL/GenBank/DDBJ databases">
        <title>Genome sequence of Moorella mulderi DSM 14980.</title>
        <authorList>
            <person name="Poehlein A."/>
            <person name="Daniel R."/>
        </authorList>
    </citation>
    <scope>NUCLEOTIDE SEQUENCE [LARGE SCALE GENOMIC DNA]</scope>
    <source>
        <strain evidence="1 2">DSM 14980</strain>
    </source>
</reference>
<evidence type="ECO:0000313" key="2">
    <source>
        <dbReference type="Proteomes" id="UP000075670"/>
    </source>
</evidence>
<dbReference type="EMBL" id="LTBC01000006">
    <property type="protein sequence ID" value="KYH32038.1"/>
    <property type="molecule type" value="Genomic_DNA"/>
</dbReference>
<dbReference type="PATRIC" id="fig|1122241.3.peg.2041"/>
<dbReference type="InterPro" id="IPR036782">
    <property type="entry name" value="NE0471-like_N"/>
</dbReference>
<organism evidence="1 2">
    <name type="scientific">Moorella mulderi DSM 14980</name>
    <dbReference type="NCBI Taxonomy" id="1122241"/>
    <lineage>
        <taxon>Bacteria</taxon>
        <taxon>Bacillati</taxon>
        <taxon>Bacillota</taxon>
        <taxon>Clostridia</taxon>
        <taxon>Neomoorellales</taxon>
        <taxon>Neomoorellaceae</taxon>
        <taxon>Neomoorella</taxon>
    </lineage>
</organism>
<dbReference type="AlphaFoldDB" id="A0A151AWM6"/>
<keyword evidence="2" id="KW-1185">Reference proteome</keyword>